<dbReference type="InterPro" id="IPR046887">
    <property type="entry name" value="RsmE_PUA-like"/>
</dbReference>
<dbReference type="NCBIfam" id="TIGR00046">
    <property type="entry name" value="RsmE family RNA methyltransferase"/>
    <property type="match status" value="1"/>
</dbReference>
<dbReference type="InterPro" id="IPR029028">
    <property type="entry name" value="Alpha/beta_knot_MTases"/>
</dbReference>
<dbReference type="Gene3D" id="3.40.1280.10">
    <property type="match status" value="1"/>
</dbReference>
<dbReference type="InterPro" id="IPR029026">
    <property type="entry name" value="tRNA_m1G_MTases_N"/>
</dbReference>
<evidence type="ECO:0000256" key="1">
    <source>
        <dbReference type="ARBA" id="ARBA00004496"/>
    </source>
</evidence>
<evidence type="ECO:0000313" key="16">
    <source>
        <dbReference type="Proteomes" id="UP001596022"/>
    </source>
</evidence>
<evidence type="ECO:0000256" key="9">
    <source>
        <dbReference type="ARBA" id="ARBA00022691"/>
    </source>
</evidence>
<dbReference type="Pfam" id="PF04452">
    <property type="entry name" value="Methyltrans_RNA"/>
    <property type="match status" value="1"/>
</dbReference>
<organism evidence="15 16">
    <name type="scientific">Camelliibacillus cellulosilyticus</name>
    <dbReference type="NCBI Taxonomy" id="2174486"/>
    <lineage>
        <taxon>Bacteria</taxon>
        <taxon>Bacillati</taxon>
        <taxon>Bacillota</taxon>
        <taxon>Bacilli</taxon>
        <taxon>Bacillales</taxon>
        <taxon>Sporolactobacillaceae</taxon>
        <taxon>Camelliibacillus</taxon>
    </lineage>
</organism>
<evidence type="ECO:0000256" key="11">
    <source>
        <dbReference type="ARBA" id="ARBA00047944"/>
    </source>
</evidence>
<dbReference type="EMBL" id="JBHSFW010000001">
    <property type="protein sequence ID" value="MFC4618041.1"/>
    <property type="molecule type" value="Genomic_DNA"/>
</dbReference>
<dbReference type="PANTHER" id="PTHR30027">
    <property type="entry name" value="RIBOSOMAL RNA SMALL SUBUNIT METHYLTRANSFERASE E"/>
    <property type="match status" value="1"/>
</dbReference>
<evidence type="ECO:0000313" key="15">
    <source>
        <dbReference type="EMBL" id="MFC4618041.1"/>
    </source>
</evidence>
<keyword evidence="6 12" id="KW-0698">rRNA processing</keyword>
<comment type="function">
    <text evidence="10 12">Specifically methylates the N3 position of the uracil ring of uridine 1498 (m3U1498) in 16S rRNA. Acts on the fully assembled 30S ribosomal subunit.</text>
</comment>
<evidence type="ECO:0000256" key="8">
    <source>
        <dbReference type="ARBA" id="ARBA00022679"/>
    </source>
</evidence>
<dbReference type="InterPro" id="IPR046886">
    <property type="entry name" value="RsmE_MTase_dom"/>
</dbReference>
<dbReference type="CDD" id="cd18084">
    <property type="entry name" value="RsmE-like"/>
    <property type="match status" value="1"/>
</dbReference>
<gene>
    <name evidence="15" type="ORF">ACFO4N_04775</name>
</gene>
<dbReference type="GO" id="GO:0008168">
    <property type="term" value="F:methyltransferase activity"/>
    <property type="evidence" value="ECO:0007669"/>
    <property type="project" value="UniProtKB-KW"/>
</dbReference>
<evidence type="ECO:0000256" key="4">
    <source>
        <dbReference type="ARBA" id="ARBA00013673"/>
    </source>
</evidence>
<dbReference type="Proteomes" id="UP001596022">
    <property type="component" value="Unassembled WGS sequence"/>
</dbReference>
<keyword evidence="16" id="KW-1185">Reference proteome</keyword>
<dbReference type="SUPFAM" id="SSF88697">
    <property type="entry name" value="PUA domain-like"/>
    <property type="match status" value="1"/>
</dbReference>
<evidence type="ECO:0000256" key="6">
    <source>
        <dbReference type="ARBA" id="ARBA00022552"/>
    </source>
</evidence>
<protein>
    <recommendedName>
        <fullName evidence="4 12">Ribosomal RNA small subunit methyltransferase E</fullName>
        <ecNumber evidence="3 12">2.1.1.193</ecNumber>
    </recommendedName>
</protein>
<evidence type="ECO:0000256" key="12">
    <source>
        <dbReference type="PIRNR" id="PIRNR015601"/>
    </source>
</evidence>
<evidence type="ECO:0000259" key="14">
    <source>
        <dbReference type="Pfam" id="PF20260"/>
    </source>
</evidence>
<evidence type="ECO:0000256" key="10">
    <source>
        <dbReference type="ARBA" id="ARBA00025699"/>
    </source>
</evidence>
<proteinExistence type="inferred from homology"/>
<dbReference type="GO" id="GO:0032259">
    <property type="term" value="P:methylation"/>
    <property type="evidence" value="ECO:0007669"/>
    <property type="project" value="UniProtKB-KW"/>
</dbReference>
<keyword evidence="9 12" id="KW-0949">S-adenosyl-L-methionine</keyword>
<dbReference type="Pfam" id="PF20260">
    <property type="entry name" value="PUA_4"/>
    <property type="match status" value="1"/>
</dbReference>
<feature type="domain" description="Ribosomal RNA small subunit methyltransferase E methyltransferase" evidence="13">
    <location>
        <begin position="88"/>
        <end position="259"/>
    </location>
</feature>
<sequence length="269" mass="30432">MNTGSLWLQERHSGIMQRYILPDTCFEKNKVIIQGSDARHIRKVMRMAPGDEIICCNSRQEVFLCKLKELTPETVEAIVTQRLMDDTELPIRVTIAQGLPKADKFDTIVQKGTELGATAFIPFQAERSISKWEGAEKIKRKQERLFKIAKEAAEQSHRTLVPKIFSPMTLDDLIDAGQKYDHQFVAYEEEAKNGRFRGLPALFQRAVPGDSILAVIGPEGGLSNHEIERFESAGFHCSGLGKRILRTETASLYLLSAISYFFELENEVK</sequence>
<evidence type="ECO:0000256" key="2">
    <source>
        <dbReference type="ARBA" id="ARBA00005528"/>
    </source>
</evidence>
<name>A0ABV9GJ08_9BACL</name>
<dbReference type="InterPro" id="IPR006700">
    <property type="entry name" value="RsmE"/>
</dbReference>
<accession>A0ABV9GJ08</accession>
<dbReference type="PIRSF" id="PIRSF015601">
    <property type="entry name" value="MTase_slr0722"/>
    <property type="match status" value="1"/>
</dbReference>
<evidence type="ECO:0000256" key="5">
    <source>
        <dbReference type="ARBA" id="ARBA00022490"/>
    </source>
</evidence>
<comment type="catalytic activity">
    <reaction evidence="11 12">
        <text>uridine(1498) in 16S rRNA + S-adenosyl-L-methionine = N(3)-methyluridine(1498) in 16S rRNA + S-adenosyl-L-homocysteine + H(+)</text>
        <dbReference type="Rhea" id="RHEA:42920"/>
        <dbReference type="Rhea" id="RHEA-COMP:10283"/>
        <dbReference type="Rhea" id="RHEA-COMP:10284"/>
        <dbReference type="ChEBI" id="CHEBI:15378"/>
        <dbReference type="ChEBI" id="CHEBI:57856"/>
        <dbReference type="ChEBI" id="CHEBI:59789"/>
        <dbReference type="ChEBI" id="CHEBI:65315"/>
        <dbReference type="ChEBI" id="CHEBI:74502"/>
        <dbReference type="EC" id="2.1.1.193"/>
    </reaction>
</comment>
<reference evidence="16" key="1">
    <citation type="journal article" date="2019" name="Int. J. Syst. Evol. Microbiol.">
        <title>The Global Catalogue of Microorganisms (GCM) 10K type strain sequencing project: providing services to taxonomists for standard genome sequencing and annotation.</title>
        <authorList>
            <consortium name="The Broad Institute Genomics Platform"/>
            <consortium name="The Broad Institute Genome Sequencing Center for Infectious Disease"/>
            <person name="Wu L."/>
            <person name="Ma J."/>
        </authorList>
    </citation>
    <scope>NUCLEOTIDE SEQUENCE [LARGE SCALE GENOMIC DNA]</scope>
    <source>
        <strain evidence="16">CGMCC 1.16306</strain>
    </source>
</reference>
<keyword evidence="5 12" id="KW-0963">Cytoplasm</keyword>
<comment type="caution">
    <text evidence="15">The sequence shown here is derived from an EMBL/GenBank/DDBJ whole genome shotgun (WGS) entry which is preliminary data.</text>
</comment>
<evidence type="ECO:0000256" key="3">
    <source>
        <dbReference type="ARBA" id="ARBA00012328"/>
    </source>
</evidence>
<dbReference type="EC" id="2.1.1.193" evidence="3 12"/>
<keyword evidence="8 12" id="KW-0808">Transferase</keyword>
<dbReference type="PANTHER" id="PTHR30027:SF3">
    <property type="entry name" value="16S RRNA (URACIL(1498)-N(3))-METHYLTRANSFERASE"/>
    <property type="match status" value="1"/>
</dbReference>
<dbReference type="SUPFAM" id="SSF75217">
    <property type="entry name" value="alpha/beta knot"/>
    <property type="match status" value="1"/>
</dbReference>
<dbReference type="NCBIfam" id="NF008691">
    <property type="entry name" value="PRK11713.1-4"/>
    <property type="match status" value="1"/>
</dbReference>
<dbReference type="InterPro" id="IPR015947">
    <property type="entry name" value="PUA-like_sf"/>
</dbReference>
<evidence type="ECO:0000256" key="7">
    <source>
        <dbReference type="ARBA" id="ARBA00022603"/>
    </source>
</evidence>
<comment type="subcellular location">
    <subcellularLocation>
        <location evidence="1 12">Cytoplasm</location>
    </subcellularLocation>
</comment>
<comment type="similarity">
    <text evidence="2 12">Belongs to the RNA methyltransferase RsmE family.</text>
</comment>
<feature type="domain" description="Ribosomal RNA small subunit methyltransferase E PUA-like" evidence="14">
    <location>
        <begin position="33"/>
        <end position="79"/>
    </location>
</feature>
<evidence type="ECO:0000259" key="13">
    <source>
        <dbReference type="Pfam" id="PF04452"/>
    </source>
</evidence>
<keyword evidence="7 12" id="KW-0489">Methyltransferase</keyword>